<feature type="region of interest" description="Disordered" evidence="1">
    <location>
        <begin position="179"/>
        <end position="299"/>
    </location>
</feature>
<feature type="compositionally biased region" description="Low complexity" evidence="1">
    <location>
        <begin position="210"/>
        <end position="226"/>
    </location>
</feature>
<organism evidence="2 3">
    <name type="scientific">Umbelopsis vinacea</name>
    <dbReference type="NCBI Taxonomy" id="44442"/>
    <lineage>
        <taxon>Eukaryota</taxon>
        <taxon>Fungi</taxon>
        <taxon>Fungi incertae sedis</taxon>
        <taxon>Mucoromycota</taxon>
        <taxon>Mucoromycotina</taxon>
        <taxon>Umbelopsidomycetes</taxon>
        <taxon>Umbelopsidales</taxon>
        <taxon>Umbelopsidaceae</taxon>
        <taxon>Umbelopsis</taxon>
    </lineage>
</organism>
<gene>
    <name evidence="2" type="ORF">INT44_001243</name>
</gene>
<feature type="compositionally biased region" description="Polar residues" evidence="1">
    <location>
        <begin position="465"/>
        <end position="477"/>
    </location>
</feature>
<feature type="region of interest" description="Disordered" evidence="1">
    <location>
        <begin position="508"/>
        <end position="555"/>
    </location>
</feature>
<name>A0A8H7Q8R8_9FUNG</name>
<dbReference type="AlphaFoldDB" id="A0A8H7Q8R8"/>
<evidence type="ECO:0000256" key="1">
    <source>
        <dbReference type="SAM" id="MobiDB-lite"/>
    </source>
</evidence>
<reference evidence="2" key="1">
    <citation type="submission" date="2020-12" db="EMBL/GenBank/DDBJ databases">
        <title>Metabolic potential, ecology and presence of endohyphal bacteria is reflected in genomic diversity of Mucoromycotina.</title>
        <authorList>
            <person name="Muszewska A."/>
            <person name="Okrasinska A."/>
            <person name="Steczkiewicz K."/>
            <person name="Drgas O."/>
            <person name="Orlowska M."/>
            <person name="Perlinska-Lenart U."/>
            <person name="Aleksandrzak-Piekarczyk T."/>
            <person name="Szatraj K."/>
            <person name="Zielenkiewicz U."/>
            <person name="Pilsyk S."/>
            <person name="Malc E."/>
            <person name="Mieczkowski P."/>
            <person name="Kruszewska J.S."/>
            <person name="Biernat P."/>
            <person name="Pawlowska J."/>
        </authorList>
    </citation>
    <scope>NUCLEOTIDE SEQUENCE</scope>
    <source>
        <strain evidence="2">WA0000051536</strain>
    </source>
</reference>
<dbReference type="OrthoDB" id="2553626at2759"/>
<feature type="compositionally biased region" description="Polar residues" evidence="1">
    <location>
        <begin position="196"/>
        <end position="205"/>
    </location>
</feature>
<feature type="non-terminal residue" evidence="2">
    <location>
        <position position="1"/>
    </location>
</feature>
<feature type="region of interest" description="Disordered" evidence="1">
    <location>
        <begin position="448"/>
        <end position="482"/>
    </location>
</feature>
<dbReference type="EMBL" id="JAEPRA010000002">
    <property type="protein sequence ID" value="KAG2188489.1"/>
    <property type="molecule type" value="Genomic_DNA"/>
</dbReference>
<sequence>SNKTAQQPLSKLFEEDDMAVKQSSPAVPQLKLSALAEHERLQYFSWWKDLDPFNIGVLDNKTILRFLQGCHINDEALEKCLPPLVLMRDDGICQILRLFDTATDGLKEEQFYAMLRLIAHAQNGRRVTPELVHLGGKLACSYDLTPRIDTEAYVYLGFTSRIAPVPRFDVHTIDALIKKPQQPSAVPSNDNPPWPSNGMTHHQPNPNNPDPSWWAQQQQQQTIPQEPYIPPPRMERSNAPGPLPSMPNSGGYPQQNVGSRPLSQYGYNGYVNPAASPNSVSPPQPPFTNGSDGGPLTGYIPSKRFSAMITPSDVNFLAFNPPSDASMQQQPFGSVSSSGWVDTQMSWQATPTPQDGQPSWHTSGGDRRSWVPDLPQYNQQPVWVNPEPPTMLQLDTDNKLPPLTGNQAGKTVYSHGRSRSVPHASTNSPLLTELNEPLMMSKPHTASELDDMQDMDSPFSGSAVPRSQSRPPVTQRASMDPDSFQKLLTKIDRGESLLLTKGLDFDSGKSLNPFRRSATISHSSRRRVYSNDEDSDSEGPFADQGQATPVQRKSRVRSESLLKAFDDVIPDNLSFIHPNARRNQYDLSPPPIPSQLTKPTSLKYARNRTG</sequence>
<dbReference type="Proteomes" id="UP000612746">
    <property type="component" value="Unassembled WGS sequence"/>
</dbReference>
<proteinExistence type="predicted"/>
<accession>A0A8H7Q8R8</accession>
<evidence type="ECO:0000313" key="2">
    <source>
        <dbReference type="EMBL" id="KAG2188489.1"/>
    </source>
</evidence>
<feature type="compositionally biased region" description="Polar residues" evidence="1">
    <location>
        <begin position="246"/>
        <end position="266"/>
    </location>
</feature>
<dbReference type="Gene3D" id="1.10.238.10">
    <property type="entry name" value="EF-hand"/>
    <property type="match status" value="1"/>
</dbReference>
<comment type="caution">
    <text evidence="2">The sequence shown here is derived from an EMBL/GenBank/DDBJ whole genome shotgun (WGS) entry which is preliminary data.</text>
</comment>
<evidence type="ECO:0000313" key="3">
    <source>
        <dbReference type="Proteomes" id="UP000612746"/>
    </source>
</evidence>
<feature type="region of interest" description="Disordered" evidence="1">
    <location>
        <begin position="580"/>
        <end position="610"/>
    </location>
</feature>
<keyword evidence="3" id="KW-1185">Reference proteome</keyword>
<protein>
    <submittedName>
        <fullName evidence="2">Uncharacterized protein</fullName>
    </submittedName>
</protein>